<evidence type="ECO:0000313" key="2">
    <source>
        <dbReference type="Proteomes" id="UP000000600"/>
    </source>
</evidence>
<gene>
    <name evidence="1" type="ORF">GSPATT00002836001</name>
</gene>
<dbReference type="Proteomes" id="UP000000600">
    <property type="component" value="Unassembled WGS sequence"/>
</dbReference>
<dbReference type="HOGENOM" id="CLU_892704_0_0_1"/>
<dbReference type="InParanoid" id="A0DQW9"/>
<name>A0DQW9_PARTE</name>
<dbReference type="EMBL" id="CT868540">
    <property type="protein sequence ID" value="CAK85436.1"/>
    <property type="molecule type" value="Genomic_DNA"/>
</dbReference>
<dbReference type="KEGG" id="ptm:GSPATT00002836001"/>
<protein>
    <recommendedName>
        <fullName evidence="3">Transmembrane protein</fullName>
    </recommendedName>
</protein>
<dbReference type="AlphaFoldDB" id="A0DQW9"/>
<evidence type="ECO:0000313" key="1">
    <source>
        <dbReference type="EMBL" id="CAK85436.1"/>
    </source>
</evidence>
<reference evidence="1 2" key="1">
    <citation type="journal article" date="2006" name="Nature">
        <title>Global trends of whole-genome duplications revealed by the ciliate Paramecium tetraurelia.</title>
        <authorList>
            <consortium name="Genoscope"/>
            <person name="Aury J.-M."/>
            <person name="Jaillon O."/>
            <person name="Duret L."/>
            <person name="Noel B."/>
            <person name="Jubin C."/>
            <person name="Porcel B.M."/>
            <person name="Segurens B."/>
            <person name="Daubin V."/>
            <person name="Anthouard V."/>
            <person name="Aiach N."/>
            <person name="Arnaiz O."/>
            <person name="Billaut A."/>
            <person name="Beisson J."/>
            <person name="Blanc I."/>
            <person name="Bouhouche K."/>
            <person name="Camara F."/>
            <person name="Duharcourt S."/>
            <person name="Guigo R."/>
            <person name="Gogendeau D."/>
            <person name="Katinka M."/>
            <person name="Keller A.-M."/>
            <person name="Kissmehl R."/>
            <person name="Klotz C."/>
            <person name="Koll F."/>
            <person name="Le Moue A."/>
            <person name="Lepere C."/>
            <person name="Malinsky S."/>
            <person name="Nowacki M."/>
            <person name="Nowak J.K."/>
            <person name="Plattner H."/>
            <person name="Poulain J."/>
            <person name="Ruiz F."/>
            <person name="Serrano V."/>
            <person name="Zagulski M."/>
            <person name="Dessen P."/>
            <person name="Betermier M."/>
            <person name="Weissenbach J."/>
            <person name="Scarpelli C."/>
            <person name="Schachter V."/>
            <person name="Sperling L."/>
            <person name="Meyer E."/>
            <person name="Cohen J."/>
            <person name="Wincker P."/>
        </authorList>
    </citation>
    <scope>NUCLEOTIDE SEQUENCE [LARGE SCALE GENOMIC DNA]</scope>
    <source>
        <strain evidence="1 2">Stock d4-2</strain>
    </source>
</reference>
<proteinExistence type="predicted"/>
<dbReference type="OMA" id="KTHCFSG"/>
<accession>A0DQW9</accession>
<sequence>MLNLKESQDWKKGKKFDSATLIQIFCFFLLLVNQNLNGMTQHSEASIFQADQFRIPEEHSITDEYFNFGDTNNFAFSDLDFERNKFLPIEFSYIDNMDMEDQFSTGQQQPQQMKPTSMQQQYDNLFEFKSSIKSKIIGGSDFFSKVLDYANKLQMNKFKSSNFVLFTSVPKINDKTQKKNNHSARIKGEKQHKFMISKLESWDVHLKSIRTHFMQKIFNKLWKVPTQQILKTHCFSGNNSQQNKIHIIVYLQNEMEQVEIQYSDFQLKQEIYQNIIQRMIFCLDLAIQLNNQADDLIFDVLFKGFIAELFHY</sequence>
<dbReference type="GeneID" id="5038618"/>
<evidence type="ECO:0008006" key="3">
    <source>
        <dbReference type="Google" id="ProtNLM"/>
    </source>
</evidence>
<dbReference type="OrthoDB" id="289116at2759"/>
<keyword evidence="2" id="KW-1185">Reference proteome</keyword>
<organism evidence="1 2">
    <name type="scientific">Paramecium tetraurelia</name>
    <dbReference type="NCBI Taxonomy" id="5888"/>
    <lineage>
        <taxon>Eukaryota</taxon>
        <taxon>Sar</taxon>
        <taxon>Alveolata</taxon>
        <taxon>Ciliophora</taxon>
        <taxon>Intramacronucleata</taxon>
        <taxon>Oligohymenophorea</taxon>
        <taxon>Peniculida</taxon>
        <taxon>Parameciidae</taxon>
        <taxon>Paramecium</taxon>
    </lineage>
</organism>
<dbReference type="RefSeq" id="XP_001452833.1">
    <property type="nucleotide sequence ID" value="XM_001452796.1"/>
</dbReference>